<name>A0A178IIE4_9BACT</name>
<gene>
    <name evidence="4" type="ORF">AW736_13275</name>
</gene>
<keyword evidence="1" id="KW-0378">Hydrolase</keyword>
<feature type="domain" description="BD-FAE-like" evidence="3">
    <location>
        <begin position="52"/>
        <end position="260"/>
    </location>
</feature>
<dbReference type="InterPro" id="IPR050300">
    <property type="entry name" value="GDXG_lipolytic_enzyme"/>
</dbReference>
<evidence type="ECO:0000313" key="4">
    <source>
        <dbReference type="EMBL" id="OAM89431.1"/>
    </source>
</evidence>
<dbReference type="InterPro" id="IPR049492">
    <property type="entry name" value="BD-FAE-like_dom"/>
</dbReference>
<evidence type="ECO:0000259" key="3">
    <source>
        <dbReference type="Pfam" id="PF20434"/>
    </source>
</evidence>
<accession>A0A178IIE4</accession>
<reference evidence="4 5" key="1">
    <citation type="submission" date="2016-01" db="EMBL/GenBank/DDBJ databases">
        <title>High potential of lignocellulose degradation of a new Verrucomicrobia species.</title>
        <authorList>
            <person name="Wang Y."/>
            <person name="Shi Y."/>
            <person name="Qiu Z."/>
            <person name="Liu S."/>
            <person name="Yang H."/>
        </authorList>
    </citation>
    <scope>NUCLEOTIDE SEQUENCE [LARGE SCALE GENOMIC DNA]</scope>
    <source>
        <strain evidence="4 5">TSB47</strain>
    </source>
</reference>
<organism evidence="4 5">
    <name type="scientific">Termitidicoccus mucosus</name>
    <dbReference type="NCBI Taxonomy" id="1184151"/>
    <lineage>
        <taxon>Bacteria</taxon>
        <taxon>Pseudomonadati</taxon>
        <taxon>Verrucomicrobiota</taxon>
        <taxon>Opitutia</taxon>
        <taxon>Opitutales</taxon>
        <taxon>Opitutaceae</taxon>
        <taxon>Termitidicoccus</taxon>
    </lineage>
</organism>
<evidence type="ECO:0000256" key="1">
    <source>
        <dbReference type="ARBA" id="ARBA00022801"/>
    </source>
</evidence>
<dbReference type="InterPro" id="IPR029058">
    <property type="entry name" value="AB_hydrolase_fold"/>
</dbReference>
<evidence type="ECO:0000313" key="5">
    <source>
        <dbReference type="Proteomes" id="UP000078486"/>
    </source>
</evidence>
<sequence>MLFVNIRLLILFVMTLPALTGGAPAAQPPAPPDAKILRDIPYVTGGHERQKLDLYLPKKKSGRPLPLIVWVHGGGWRGSDKGRCLPAANGFTARGYAVASIGYRLSDTAVFPAQLEDCKAAIRWLRAHATSHDIDPDRIAAWGSSAGGHLVALLGTTGDTRAFDTGENLDFSSGVQAVVDYYGPTDFCDRSLLKEKPSLGGPESAESRLIGAAVRDNPEKAAAASPVTYVTKSDAAFFIVHGTDDPVVPISQSRRLDAALRKAGVFSKLKVIEGAAHGGPEYAARGLLDEVDAFLTAQLKPSAR</sequence>
<protein>
    <recommendedName>
        <fullName evidence="3">BD-FAE-like domain-containing protein</fullName>
    </recommendedName>
</protein>
<dbReference type="Proteomes" id="UP000078486">
    <property type="component" value="Unassembled WGS sequence"/>
</dbReference>
<dbReference type="PANTHER" id="PTHR48081:SF13">
    <property type="entry name" value="ALPHA_BETA HYDROLASE"/>
    <property type="match status" value="1"/>
</dbReference>
<dbReference type="Gene3D" id="3.40.50.1820">
    <property type="entry name" value="alpha/beta hydrolase"/>
    <property type="match status" value="1"/>
</dbReference>
<keyword evidence="5" id="KW-1185">Reference proteome</keyword>
<keyword evidence="2" id="KW-0732">Signal</keyword>
<feature type="chain" id="PRO_5008088940" description="BD-FAE-like domain-containing protein" evidence="2">
    <location>
        <begin position="26"/>
        <end position="304"/>
    </location>
</feature>
<dbReference type="GO" id="GO:0016787">
    <property type="term" value="F:hydrolase activity"/>
    <property type="evidence" value="ECO:0007669"/>
    <property type="project" value="UniProtKB-KW"/>
</dbReference>
<proteinExistence type="predicted"/>
<dbReference type="PANTHER" id="PTHR48081">
    <property type="entry name" value="AB HYDROLASE SUPERFAMILY PROTEIN C4A8.06C"/>
    <property type="match status" value="1"/>
</dbReference>
<dbReference type="AlphaFoldDB" id="A0A178IIE4"/>
<evidence type="ECO:0000256" key="2">
    <source>
        <dbReference type="SAM" id="SignalP"/>
    </source>
</evidence>
<dbReference type="STRING" id="1184151.AW736_13275"/>
<dbReference type="Pfam" id="PF20434">
    <property type="entry name" value="BD-FAE"/>
    <property type="match status" value="1"/>
</dbReference>
<comment type="caution">
    <text evidence="4">The sequence shown here is derived from an EMBL/GenBank/DDBJ whole genome shotgun (WGS) entry which is preliminary data.</text>
</comment>
<dbReference type="SUPFAM" id="SSF53474">
    <property type="entry name" value="alpha/beta-Hydrolases"/>
    <property type="match status" value="1"/>
</dbReference>
<feature type="signal peptide" evidence="2">
    <location>
        <begin position="1"/>
        <end position="25"/>
    </location>
</feature>
<dbReference type="EMBL" id="LRRQ01000096">
    <property type="protein sequence ID" value="OAM89431.1"/>
    <property type="molecule type" value="Genomic_DNA"/>
</dbReference>